<dbReference type="InterPro" id="IPR050731">
    <property type="entry name" value="HRD1_E3_ubiq-ligases"/>
</dbReference>
<evidence type="ECO:0000313" key="17">
    <source>
        <dbReference type="EMBL" id="RCK65940.1"/>
    </source>
</evidence>
<dbReference type="InterPro" id="IPR011016">
    <property type="entry name" value="Znf_RING-CH"/>
</dbReference>
<evidence type="ECO:0000256" key="15">
    <source>
        <dbReference type="SAM" id="Phobius"/>
    </source>
</evidence>
<dbReference type="Proteomes" id="UP000253472">
    <property type="component" value="Unassembled WGS sequence"/>
</dbReference>
<evidence type="ECO:0000256" key="9">
    <source>
        <dbReference type="ARBA" id="ARBA00022771"/>
    </source>
</evidence>
<keyword evidence="5" id="KW-0808">Transferase</keyword>
<dbReference type="EMBL" id="QLNQ01000018">
    <property type="protein sequence ID" value="RCK65940.1"/>
    <property type="molecule type" value="Genomic_DNA"/>
</dbReference>
<sequence>MAVDRQTLIFFIVMFIIMSLPSGNEPIRSDKDRRTLETFQNLITNSQVILEQSSYDTGYGNITGFQLSYDDHLDGKVAADWPIHKYDAERPWKEDERYSVLPNDVSDKVRKFWGVSPADEQAYLLNISGTAEGEFKLEKNVEPTRLEIPQYLKDYYKSREEDLMASDEPAVKKPVDEVGNVTFPDGVVSISLVGTQYNYYEPKLRDTLDRIDNAVVVRLEVSLKDKPEIEQHDLVLRGVYFQDTGALIAVTNSAKFYGDYALPHLAMNDKNFEVAKTLMAQHGNVTNEDVTIDKMNAQVDAAYSQCEYITFLQLKKTEYSKQELRYIDDEMMNPTGKPLPKEIPKIVVSDMLMYSPDCGIVISSHARGETSAVLRLKVKNELVGVLVLVVLDLALILSEMSRVNTPGALNKVSRYALMVLAFANTMVALTSLLVATLSTSSQLLLITISAISFLSTGIFLSRFIVSVMGSQVNERAASLVDMIRGSNEPILPVAREPPQPPTAEHTNNIMGGIFIASIIALFITISAMQWRVKYRKYFEFVGVVVLNSQWVFQIGRNFIKNNRRSLSWEFLLGESMIRGFAVWWWCWFQEGGHSLPFVSFVWLTLQLLVLAIQMYNPRLWISTRFLPESYNYFRSIDQPDTTCSICLTEIDGKNRKDYMVTPCDHVFHTSCLESWMQFKLQCPTCRSSLPPI</sequence>
<keyword evidence="6 15" id="KW-0812">Transmembrane</keyword>
<evidence type="ECO:0000256" key="8">
    <source>
        <dbReference type="ARBA" id="ARBA00022729"/>
    </source>
</evidence>
<feature type="transmembrane region" description="Helical" evidence="15">
    <location>
        <begin position="566"/>
        <end position="585"/>
    </location>
</feature>
<dbReference type="GO" id="GO:0044695">
    <property type="term" value="C:Dsc E3 ubiquitin ligase complex"/>
    <property type="evidence" value="ECO:0007669"/>
    <property type="project" value="TreeGrafter"/>
</dbReference>
<evidence type="ECO:0000259" key="16">
    <source>
        <dbReference type="PROSITE" id="PS50089"/>
    </source>
</evidence>
<keyword evidence="18" id="KW-1185">Reference proteome</keyword>
<feature type="transmembrane region" description="Helical" evidence="15">
    <location>
        <begin position="509"/>
        <end position="528"/>
    </location>
</feature>
<dbReference type="SUPFAM" id="SSF57850">
    <property type="entry name" value="RING/U-box"/>
    <property type="match status" value="1"/>
</dbReference>
<protein>
    <recommendedName>
        <fullName evidence="4">RING-type E3 ubiquitin transferase</fullName>
        <ecNumber evidence="4">2.3.2.27</ecNumber>
    </recommendedName>
</protein>
<keyword evidence="8" id="KW-0732">Signal</keyword>
<dbReference type="Pfam" id="PF11145">
    <property type="entry name" value="DUF2921"/>
    <property type="match status" value="1"/>
</dbReference>
<evidence type="ECO:0000256" key="12">
    <source>
        <dbReference type="ARBA" id="ARBA00022989"/>
    </source>
</evidence>
<dbReference type="SMART" id="SM00744">
    <property type="entry name" value="RINGv"/>
    <property type="match status" value="1"/>
</dbReference>
<feature type="transmembrane region" description="Helical" evidence="15">
    <location>
        <begin position="443"/>
        <end position="465"/>
    </location>
</feature>
<dbReference type="GO" id="GO:0012505">
    <property type="term" value="C:endomembrane system"/>
    <property type="evidence" value="ECO:0007669"/>
    <property type="project" value="UniProtKB-SubCell"/>
</dbReference>
<accession>A0A367YJR0</accession>
<evidence type="ECO:0000256" key="4">
    <source>
        <dbReference type="ARBA" id="ARBA00012483"/>
    </source>
</evidence>
<evidence type="ECO:0000256" key="5">
    <source>
        <dbReference type="ARBA" id="ARBA00022679"/>
    </source>
</evidence>
<dbReference type="Gene3D" id="3.30.40.10">
    <property type="entry name" value="Zinc/RING finger domain, C3HC4 (zinc finger)"/>
    <property type="match status" value="1"/>
</dbReference>
<evidence type="ECO:0000256" key="2">
    <source>
        <dbReference type="ARBA" id="ARBA00004127"/>
    </source>
</evidence>
<gene>
    <name evidence="17" type="primary">TUL1</name>
    <name evidence="17" type="ORF">Cantr_01669</name>
</gene>
<proteinExistence type="predicted"/>
<feature type="transmembrane region" description="Helical" evidence="15">
    <location>
        <begin position="382"/>
        <end position="403"/>
    </location>
</feature>
<dbReference type="InterPro" id="IPR013083">
    <property type="entry name" value="Znf_RING/FYVE/PHD"/>
</dbReference>
<comment type="catalytic activity">
    <reaction evidence="1">
        <text>S-ubiquitinyl-[E2 ubiquitin-conjugating enzyme]-L-cysteine + [acceptor protein]-L-lysine = [E2 ubiquitin-conjugating enzyme]-L-cysteine + N(6)-ubiquitinyl-[acceptor protein]-L-lysine.</text>
        <dbReference type="EC" id="2.3.2.27"/>
    </reaction>
</comment>
<evidence type="ECO:0000256" key="1">
    <source>
        <dbReference type="ARBA" id="ARBA00000900"/>
    </source>
</evidence>
<keyword evidence="11" id="KW-0862">Zinc</keyword>
<evidence type="ECO:0000313" key="18">
    <source>
        <dbReference type="Proteomes" id="UP000253472"/>
    </source>
</evidence>
<dbReference type="Pfam" id="PF13639">
    <property type="entry name" value="zf-RING_2"/>
    <property type="match status" value="1"/>
</dbReference>
<dbReference type="InterPro" id="IPR021319">
    <property type="entry name" value="DUF2921"/>
</dbReference>
<feature type="transmembrane region" description="Helical" evidence="15">
    <location>
        <begin position="415"/>
        <end position="436"/>
    </location>
</feature>
<feature type="transmembrane region" description="Helical" evidence="15">
    <location>
        <begin position="597"/>
        <end position="615"/>
    </location>
</feature>
<reference evidence="17 18" key="1">
    <citation type="submission" date="2018-06" db="EMBL/GenBank/DDBJ databases">
        <title>Whole genome sequencing of Candida tropicalis (genome annotated by CSBL at Korea University).</title>
        <authorList>
            <person name="Ahn J."/>
        </authorList>
    </citation>
    <scope>NUCLEOTIDE SEQUENCE [LARGE SCALE GENOMIC DNA]</scope>
    <source>
        <strain evidence="17 18">ATCC 20962</strain>
    </source>
</reference>
<comment type="subcellular location">
    <subcellularLocation>
        <location evidence="2">Endomembrane system</location>
        <topology evidence="2">Multi-pass membrane protein</topology>
    </subcellularLocation>
</comment>
<dbReference type="GO" id="GO:0043161">
    <property type="term" value="P:proteasome-mediated ubiquitin-dependent protein catabolic process"/>
    <property type="evidence" value="ECO:0007669"/>
    <property type="project" value="TreeGrafter"/>
</dbReference>
<name>A0A367YJR0_9ASCO</name>
<feature type="domain" description="RING-type" evidence="16">
    <location>
        <begin position="643"/>
        <end position="686"/>
    </location>
</feature>
<keyword evidence="7" id="KW-0479">Metal-binding</keyword>
<evidence type="ECO:0000256" key="13">
    <source>
        <dbReference type="ARBA" id="ARBA00023136"/>
    </source>
</evidence>
<evidence type="ECO:0000256" key="14">
    <source>
        <dbReference type="PROSITE-ProRule" id="PRU00175"/>
    </source>
</evidence>
<dbReference type="InterPro" id="IPR001841">
    <property type="entry name" value="Znf_RING"/>
</dbReference>
<evidence type="ECO:0000256" key="10">
    <source>
        <dbReference type="ARBA" id="ARBA00022786"/>
    </source>
</evidence>
<dbReference type="EC" id="2.3.2.27" evidence="4"/>
<keyword evidence="9 14" id="KW-0863">Zinc-finger</keyword>
<evidence type="ECO:0000256" key="11">
    <source>
        <dbReference type="ARBA" id="ARBA00022833"/>
    </source>
</evidence>
<evidence type="ECO:0000256" key="3">
    <source>
        <dbReference type="ARBA" id="ARBA00004906"/>
    </source>
</evidence>
<dbReference type="PANTHER" id="PTHR22763:SF162">
    <property type="entry name" value="TRANSMEMBRANE E3 UBIQUITIN-PROTEIN LIGASE 1"/>
    <property type="match status" value="1"/>
</dbReference>
<dbReference type="GO" id="GO:0008270">
    <property type="term" value="F:zinc ion binding"/>
    <property type="evidence" value="ECO:0007669"/>
    <property type="project" value="UniProtKB-KW"/>
</dbReference>
<evidence type="ECO:0000256" key="7">
    <source>
        <dbReference type="ARBA" id="ARBA00022723"/>
    </source>
</evidence>
<keyword evidence="10" id="KW-0833">Ubl conjugation pathway</keyword>
<dbReference type="STRING" id="5486.A0A367YJR0"/>
<dbReference type="OrthoDB" id="9984778at2759"/>
<keyword evidence="13 15" id="KW-0472">Membrane</keyword>
<feature type="transmembrane region" description="Helical" evidence="15">
    <location>
        <begin position="6"/>
        <end position="24"/>
    </location>
</feature>
<comment type="caution">
    <text evidence="17">The sequence shown here is derived from an EMBL/GenBank/DDBJ whole genome shotgun (WGS) entry which is preliminary data.</text>
</comment>
<dbReference type="GO" id="GO:0061630">
    <property type="term" value="F:ubiquitin protein ligase activity"/>
    <property type="evidence" value="ECO:0007669"/>
    <property type="project" value="UniProtKB-EC"/>
</dbReference>
<dbReference type="SMART" id="SM00184">
    <property type="entry name" value="RING"/>
    <property type="match status" value="1"/>
</dbReference>
<comment type="pathway">
    <text evidence="3">Protein modification; protein ubiquitination.</text>
</comment>
<dbReference type="PROSITE" id="PS50089">
    <property type="entry name" value="ZF_RING_2"/>
    <property type="match status" value="1"/>
</dbReference>
<keyword evidence="12 15" id="KW-1133">Transmembrane helix</keyword>
<evidence type="ECO:0000256" key="6">
    <source>
        <dbReference type="ARBA" id="ARBA00022692"/>
    </source>
</evidence>
<dbReference type="AlphaFoldDB" id="A0A367YJR0"/>
<dbReference type="PANTHER" id="PTHR22763">
    <property type="entry name" value="RING ZINC FINGER PROTEIN"/>
    <property type="match status" value="1"/>
</dbReference>
<organism evidence="17 18">
    <name type="scientific">Candida viswanathii</name>
    <dbReference type="NCBI Taxonomy" id="5486"/>
    <lineage>
        <taxon>Eukaryota</taxon>
        <taxon>Fungi</taxon>
        <taxon>Dikarya</taxon>
        <taxon>Ascomycota</taxon>
        <taxon>Saccharomycotina</taxon>
        <taxon>Pichiomycetes</taxon>
        <taxon>Debaryomycetaceae</taxon>
        <taxon>Candida/Lodderomyces clade</taxon>
        <taxon>Candida</taxon>
    </lineage>
</organism>